<dbReference type="EMBL" id="HG994371">
    <property type="protein sequence ID" value="CAF1954116.1"/>
    <property type="molecule type" value="Genomic_DNA"/>
</dbReference>
<dbReference type="AlphaFoldDB" id="A0A816LS68"/>
<gene>
    <name evidence="1" type="ORF">DARMORV10_C07P06810.1</name>
</gene>
<proteinExistence type="predicted"/>
<dbReference type="Proteomes" id="UP001295469">
    <property type="component" value="Chromosome C07"/>
</dbReference>
<organism evidence="1">
    <name type="scientific">Brassica napus</name>
    <name type="common">Rape</name>
    <dbReference type="NCBI Taxonomy" id="3708"/>
    <lineage>
        <taxon>Eukaryota</taxon>
        <taxon>Viridiplantae</taxon>
        <taxon>Streptophyta</taxon>
        <taxon>Embryophyta</taxon>
        <taxon>Tracheophyta</taxon>
        <taxon>Spermatophyta</taxon>
        <taxon>Magnoliopsida</taxon>
        <taxon>eudicotyledons</taxon>
        <taxon>Gunneridae</taxon>
        <taxon>Pentapetalae</taxon>
        <taxon>rosids</taxon>
        <taxon>malvids</taxon>
        <taxon>Brassicales</taxon>
        <taxon>Brassicaceae</taxon>
        <taxon>Brassiceae</taxon>
        <taxon>Brassica</taxon>
    </lineage>
</organism>
<name>A0A816LS68_BRANA</name>
<accession>A0A816LS68</accession>
<evidence type="ECO:0000313" key="1">
    <source>
        <dbReference type="EMBL" id="CAF1954116.1"/>
    </source>
</evidence>
<protein>
    <submittedName>
        <fullName evidence="1">(rape) hypothetical protein</fullName>
    </submittedName>
</protein>
<reference evidence="1" key="1">
    <citation type="submission" date="2021-01" db="EMBL/GenBank/DDBJ databases">
        <authorList>
            <consortium name="Genoscope - CEA"/>
            <person name="William W."/>
        </authorList>
    </citation>
    <scope>NUCLEOTIDE SEQUENCE</scope>
</reference>
<sequence length="76" mass="9044">MDLVRDHMCYLAYYASPICNIYCLSHRYDVDLGLRQILFVLTLATLRIKDTHVVPYSEYLGSYFFPSSNRLRFKQK</sequence>